<keyword evidence="1" id="KW-0238">DNA-binding</keyword>
<evidence type="ECO:0000313" key="4">
    <source>
        <dbReference type="EMBL" id="UXH38783.1"/>
    </source>
</evidence>
<evidence type="ECO:0000256" key="2">
    <source>
        <dbReference type="SAM" id="MobiDB-lite"/>
    </source>
</evidence>
<dbReference type="InterPro" id="IPR001387">
    <property type="entry name" value="Cro/C1-type_HTH"/>
</dbReference>
<dbReference type="PROSITE" id="PS50943">
    <property type="entry name" value="HTH_CROC1"/>
    <property type="match status" value="1"/>
</dbReference>
<organism evidence="4 5">
    <name type="scientific">Pseudomonas promysalinigenes</name>
    <dbReference type="NCBI Taxonomy" id="485898"/>
    <lineage>
        <taxon>Bacteria</taxon>
        <taxon>Pseudomonadati</taxon>
        <taxon>Pseudomonadota</taxon>
        <taxon>Gammaproteobacteria</taxon>
        <taxon>Pseudomonadales</taxon>
        <taxon>Pseudomonadaceae</taxon>
        <taxon>Pseudomonas</taxon>
    </lineage>
</organism>
<dbReference type="Gene3D" id="1.10.260.40">
    <property type="entry name" value="lambda repressor-like DNA-binding domains"/>
    <property type="match status" value="1"/>
</dbReference>
<dbReference type="PANTHER" id="PTHR46797:SF20">
    <property type="entry name" value="BLR4304 PROTEIN"/>
    <property type="match status" value="1"/>
</dbReference>
<feature type="region of interest" description="Disordered" evidence="2">
    <location>
        <begin position="1"/>
        <end position="22"/>
    </location>
</feature>
<sequence length="212" mass="22924">MNTSTSMASGKNDTDSGQSGVEASSNTLSIKLRLLRRQAGFTLQQLSQRSGISLSTLSKIENGLLSPTYEKIAGLADGLRVDVGELFSPVTKASPIGRRSVTRHGQGVAHITDQYRYEMLHTDLADKRFTPLVTTIRAHERKEFPSLLSHAGEELIYVLSGQVTLHTDGYSPLVLGPGDSCYFDSRVGHACTSSSGEDALVMWVSSHVELGQ</sequence>
<dbReference type="Proteomes" id="UP001064504">
    <property type="component" value="Chromosome"/>
</dbReference>
<dbReference type="RefSeq" id="WP_219995114.1">
    <property type="nucleotide sequence ID" value="NZ_CP104557.1"/>
</dbReference>
<accession>A0ABY6AM97</accession>
<dbReference type="Gene3D" id="2.60.120.10">
    <property type="entry name" value="Jelly Rolls"/>
    <property type="match status" value="1"/>
</dbReference>
<proteinExistence type="predicted"/>
<dbReference type="CDD" id="cd00093">
    <property type="entry name" value="HTH_XRE"/>
    <property type="match status" value="1"/>
</dbReference>
<keyword evidence="5" id="KW-1185">Reference proteome</keyword>
<dbReference type="Pfam" id="PF13560">
    <property type="entry name" value="HTH_31"/>
    <property type="match status" value="1"/>
</dbReference>
<evidence type="ECO:0000259" key="3">
    <source>
        <dbReference type="PROSITE" id="PS50943"/>
    </source>
</evidence>
<dbReference type="SUPFAM" id="SSF51182">
    <property type="entry name" value="RmlC-like cupins"/>
    <property type="match status" value="1"/>
</dbReference>
<evidence type="ECO:0000256" key="1">
    <source>
        <dbReference type="ARBA" id="ARBA00023125"/>
    </source>
</evidence>
<dbReference type="InterPro" id="IPR050807">
    <property type="entry name" value="TransReg_Diox_bact_type"/>
</dbReference>
<dbReference type="InterPro" id="IPR014710">
    <property type="entry name" value="RmlC-like_jellyroll"/>
</dbReference>
<gene>
    <name evidence="4" type="ORF">N5C08_17645</name>
</gene>
<reference evidence="4" key="1">
    <citation type="submission" date="2022-09" db="EMBL/GenBank/DDBJ databases">
        <title>Complete genome sequence of Pseudomonas promysalinigenes strain RL-WG26, a newly isolated PGPR with the potential for plant salinity stress alleviation.</title>
        <authorList>
            <person name="Ren L."/>
            <person name="Wang G."/>
            <person name="Hu H."/>
        </authorList>
    </citation>
    <scope>NUCLEOTIDE SEQUENCE</scope>
    <source>
        <strain evidence="4">RL-WG26</strain>
    </source>
</reference>
<name>A0ABY6AM97_9PSED</name>
<dbReference type="Pfam" id="PF07883">
    <property type="entry name" value="Cupin_2"/>
    <property type="match status" value="1"/>
</dbReference>
<dbReference type="InterPro" id="IPR010982">
    <property type="entry name" value="Lambda_DNA-bd_dom_sf"/>
</dbReference>
<dbReference type="EMBL" id="CP104557">
    <property type="protein sequence ID" value="UXH38783.1"/>
    <property type="molecule type" value="Genomic_DNA"/>
</dbReference>
<dbReference type="InterPro" id="IPR011051">
    <property type="entry name" value="RmlC_Cupin_sf"/>
</dbReference>
<dbReference type="SUPFAM" id="SSF47413">
    <property type="entry name" value="lambda repressor-like DNA-binding domains"/>
    <property type="match status" value="1"/>
</dbReference>
<evidence type="ECO:0000313" key="5">
    <source>
        <dbReference type="Proteomes" id="UP001064504"/>
    </source>
</evidence>
<dbReference type="PANTHER" id="PTHR46797">
    <property type="entry name" value="HTH-TYPE TRANSCRIPTIONAL REGULATOR"/>
    <property type="match status" value="1"/>
</dbReference>
<protein>
    <submittedName>
        <fullName evidence="4">XRE family transcriptional regulator</fullName>
    </submittedName>
</protein>
<feature type="domain" description="HTH cro/C1-type" evidence="3">
    <location>
        <begin position="32"/>
        <end position="86"/>
    </location>
</feature>
<dbReference type="CDD" id="cd02209">
    <property type="entry name" value="cupin_XRE_C"/>
    <property type="match status" value="1"/>
</dbReference>
<dbReference type="SMART" id="SM00530">
    <property type="entry name" value="HTH_XRE"/>
    <property type="match status" value="1"/>
</dbReference>
<dbReference type="InterPro" id="IPR013096">
    <property type="entry name" value="Cupin_2"/>
</dbReference>